<protein>
    <submittedName>
        <fullName evidence="1">Uncharacterized protein</fullName>
    </submittedName>
</protein>
<name>A0ABV5QPR2_9ACTN</name>
<proteinExistence type="predicted"/>
<keyword evidence="2" id="KW-1185">Reference proteome</keyword>
<accession>A0ABV5QPR2</accession>
<organism evidence="1 2">
    <name type="scientific">Streptomyces roseoviridis</name>
    <dbReference type="NCBI Taxonomy" id="67361"/>
    <lineage>
        <taxon>Bacteria</taxon>
        <taxon>Bacillati</taxon>
        <taxon>Actinomycetota</taxon>
        <taxon>Actinomycetes</taxon>
        <taxon>Kitasatosporales</taxon>
        <taxon>Streptomycetaceae</taxon>
        <taxon>Streptomyces</taxon>
    </lineage>
</organism>
<reference evidence="1 2" key="1">
    <citation type="submission" date="2024-09" db="EMBL/GenBank/DDBJ databases">
        <authorList>
            <person name="Sun Q."/>
            <person name="Mori K."/>
        </authorList>
    </citation>
    <scope>NUCLEOTIDE SEQUENCE [LARGE SCALE GENOMIC DNA]</scope>
    <source>
        <strain evidence="1 2">JCM 4414</strain>
    </source>
</reference>
<comment type="caution">
    <text evidence="1">The sequence shown here is derived from an EMBL/GenBank/DDBJ whole genome shotgun (WGS) entry which is preliminary data.</text>
</comment>
<dbReference type="EMBL" id="JBHMCT010000008">
    <property type="protein sequence ID" value="MFB9555133.1"/>
    <property type="molecule type" value="Genomic_DNA"/>
</dbReference>
<sequence>MGRQERHRKVHRPLRRAGLEVVPDPEAVAESAIPFVIGYGRDDIVGGFSHPYDAPRLIERLNEDWYELAVSTGLFDHRREFLVYLPQGTHTHRKAIHQVNHGGGAPWVWTRVRLLERWDVMGRGAQSAFLGVYAGHPGFGMLALDGSVYLSASTGETGIDVYAVRDPARSDNVLRYLEYLVRTDRFYERELRARIADWLRRSGQVRRSDP</sequence>
<dbReference type="RefSeq" id="WP_345488494.1">
    <property type="nucleotide sequence ID" value="NZ_BAAAWU010000001.1"/>
</dbReference>
<dbReference type="Proteomes" id="UP001589716">
    <property type="component" value="Unassembled WGS sequence"/>
</dbReference>
<gene>
    <name evidence="1" type="ORF">ACFFTP_13140</name>
</gene>
<evidence type="ECO:0000313" key="2">
    <source>
        <dbReference type="Proteomes" id="UP001589716"/>
    </source>
</evidence>
<evidence type="ECO:0000313" key="1">
    <source>
        <dbReference type="EMBL" id="MFB9555133.1"/>
    </source>
</evidence>